<keyword evidence="3" id="KW-1185">Reference proteome</keyword>
<accession>A0ABQ0CB22</accession>
<dbReference type="Proteomes" id="UP001628193">
    <property type="component" value="Unassembled WGS sequence"/>
</dbReference>
<evidence type="ECO:0000256" key="1">
    <source>
        <dbReference type="SAM" id="Coils"/>
    </source>
</evidence>
<dbReference type="Pfam" id="PF07352">
    <property type="entry name" value="Phage_Mu_Gam"/>
    <property type="match status" value="1"/>
</dbReference>
<dbReference type="RefSeq" id="WP_420905754.1">
    <property type="nucleotide sequence ID" value="NZ_BAAFGK010000004.1"/>
</dbReference>
<comment type="caution">
    <text evidence="2">The sequence shown here is derived from an EMBL/GenBank/DDBJ whole genome shotgun (WGS) entry which is preliminary data.</text>
</comment>
<feature type="coiled-coil region" evidence="1">
    <location>
        <begin position="17"/>
        <end position="44"/>
    </location>
</feature>
<evidence type="ECO:0000313" key="2">
    <source>
        <dbReference type="EMBL" id="GAB0058074.1"/>
    </source>
</evidence>
<dbReference type="SUPFAM" id="SSF161266">
    <property type="entry name" value="Gam-like"/>
    <property type="match status" value="1"/>
</dbReference>
<evidence type="ECO:0008006" key="4">
    <source>
        <dbReference type="Google" id="ProtNLM"/>
    </source>
</evidence>
<organism evidence="2 3">
    <name type="scientific">Candidatus Magnetaquiglobus chichijimensis</name>
    <dbReference type="NCBI Taxonomy" id="3141448"/>
    <lineage>
        <taxon>Bacteria</taxon>
        <taxon>Pseudomonadati</taxon>
        <taxon>Pseudomonadota</taxon>
        <taxon>Magnetococcia</taxon>
        <taxon>Magnetococcales</taxon>
        <taxon>Candidatus Magnetaquicoccaceae</taxon>
        <taxon>Candidatus Magnetaquiglobus</taxon>
    </lineage>
</organism>
<reference evidence="2 3" key="1">
    <citation type="submission" date="2024-09" db="EMBL/GenBank/DDBJ databases">
        <title>Draft genome sequence of Candidatus Magnetaquicoccaceae bacterium FCR-1.</title>
        <authorList>
            <person name="Shimoshige H."/>
            <person name="Shimamura S."/>
            <person name="Taoka A."/>
            <person name="Kobayashi H."/>
            <person name="Maekawa T."/>
        </authorList>
    </citation>
    <scope>NUCLEOTIDE SEQUENCE [LARGE SCALE GENOMIC DNA]</scope>
    <source>
        <strain evidence="2 3">FCR-1</strain>
    </source>
</reference>
<dbReference type="InterPro" id="IPR009951">
    <property type="entry name" value="Host-nuc_inhib_Gam"/>
</dbReference>
<evidence type="ECO:0000313" key="3">
    <source>
        <dbReference type="Proteomes" id="UP001628193"/>
    </source>
</evidence>
<dbReference type="Gene3D" id="1.20.5.170">
    <property type="match status" value="1"/>
</dbReference>
<name>A0ABQ0CB22_9PROT</name>
<protein>
    <recommendedName>
        <fullName evidence="4">Host-nuclease inhibitor protein Gam</fullName>
    </recommendedName>
</protein>
<proteinExistence type="predicted"/>
<sequence length="169" mass="19442">MARTKPEIFYIRDLDHANQVMAEMAQISREIQRIETDLNREIDAAKALADALAAPHRKKLEAMGNGLANFAEHNKKELFVAKKTVDLVFGMFGFRLSYELAPAVKSTWGAVLERLKAMKIHEAIRVREDPAKDIMREWSDERLASVGARRVEKDQFWYELKEVNLENKA</sequence>
<dbReference type="EMBL" id="BAAFGK010000004">
    <property type="protein sequence ID" value="GAB0058074.1"/>
    <property type="molecule type" value="Genomic_DNA"/>
</dbReference>
<keyword evidence="1" id="KW-0175">Coiled coil</keyword>
<gene>
    <name evidence="2" type="ORF">SIID45300_02416</name>
</gene>